<dbReference type="SUPFAM" id="SSF52047">
    <property type="entry name" value="RNI-like"/>
    <property type="match status" value="2"/>
</dbReference>
<dbReference type="PRINTS" id="PR00364">
    <property type="entry name" value="DISEASERSIST"/>
</dbReference>
<feature type="domain" description="Disease resistance protein winged helix" evidence="11">
    <location>
        <begin position="384"/>
        <end position="466"/>
    </location>
</feature>
<feature type="domain" description="NB-ARC" evidence="9">
    <location>
        <begin position="126"/>
        <end position="275"/>
    </location>
</feature>
<keyword evidence="5" id="KW-0611">Plant defense</keyword>
<dbReference type="Gene3D" id="3.40.50.300">
    <property type="entry name" value="P-loop containing nucleotide triphosphate hydrolases"/>
    <property type="match status" value="1"/>
</dbReference>
<name>M7ZHS0_TRIUA</name>
<keyword evidence="6" id="KW-0067">ATP-binding</keyword>
<sequence length="2014" mass="226408">MVVGPLVKIVMEKASGSLLDQYKVMEGMEEQRDILERRLLAISDVITDAEEVASHRAGAKAWLEKVKNEVYLANEVFDELKYEALRREAQNKGHYKELGFNVWRQNDQDIFDPKKIISRSRAKDNKKIVDILVGQANNTDLTVVPIVGMGGLGKTTLAQLVYNDPAIQKHFDVLIWVCVSDSFDVISLAKSIVEAALEKHYGEEAVTSKKKKKTPLDSLQNVVSGQRYLLVLDDVWTREVHKWEQLRACLEHGGMGSVVLTTTRDEGVAEIMGTIEAYNLGALGAQYIEEIIKTIAFSRFKKEEERPAVLVSMVGEIVERCAGSPLAAVVLGSVLRTKTSEEEWKAISSKSNICAMESGILSILKLSYNDLPQYMKQCFAFCAIFPKDYEIDVEKLIQLWIAHGFLVEEKLVRPETIGKQIFSELASRSFFQDVKPVQATVKEMGDPGSCYCRTTCKIHDLMHDVALSVMDKECALATEEPSQSEWLRNTARHLFLSCKDPERKLNSSLQKCSPAIHTLLCDDYMGSSLQQLSRYSSLQALKLCLGLSFPLKLKHLHHLRYLDLSGSRIEALPEDMSILYSLQTLNISVCKYLGELPRQLKYMTSLRHLYTHGCPQLKGVPRDLGNLTSLQTFTCFVVGSGSHCSNVGELRNLNLGGQLQLHNVENMTEEDAIAANLVNKKELRELTLRWSTGENDARVLLQNLKPHDGLYAIRIHNYGSTTFPAWMVMLQNIVEIHLFCCHKLQWLFSRDRDTSFAFPSLKQLTLKNLSCLERWWEIDNDGMQGEEIMFPLLEKLFILNCERFTALPGQPTFPNLQDVYIKKCPLLATTAKSPKLSVLTVEGNEAELFMWVARHTTSLTKLKLQSLEESTETTSAAVERCLREVGNNKEKWNGHDFPLALLVLKNLKSGVTELCACFVHLQDLSILRSRALVHWPEKEFQGLVSLRKLVIDRCNNLTGYEHAPAESSTSSGRRQLLPRLESLTITNCSSLVEVFNIPASLRRMDISGCGVLASIYGRRLKQGELRIHQGPSSIQEVLSSSSPGAWAEHLEELTLRYCHSLTGVLHLPQSLKHLRIRGCGGLTSLESRSGELPSLEFLELVGCNTLLSIADGPQVYSSLQYLGIRGCPGMKTLPTSLQQQLGSMQEEYIDAHDYGNFLQHIQTGNKSLGVELRIHYGPYLVAVFGPPNPRDKPWRNRRRRWKAPPRSRRPRFLSASPATKGGIFLHHRSPGRIGGGEGHGDPAPVPPSFSPPTVVRLPERAVEQPRAGGRAVEELPAAVRDVKQIKATDNEIRYNGSCYSRTTCKIHDLMHDVALSVMRKECALAIDEPGKIESVVATEETSQSDWLSNTARHLFLSCKDPEGKLDSSLENSSPAIQTLLCDDSMDIPLKHISKFSSLQALQLRLGLLFRLKPRHLHHLRYLDLSRSRITALPEDMSILYNLQTLNLSGCEYLKTLPRQMKYMTALRHLYTHGCSKPESMPRDLGKLTSLQTLTCFVAGSGSNCSNVAEIKNLKLGGQLELNHLENMTEKDAEIANLMKKELRELTLKWTFGADNVVEETSHEGAAGVLEKLKPRDGLQAIRIHFYTAITSPTWMAMLQNIVEIHLVKCEKLQWLFNGDIDTSYTFPNLKNLMLEDLFCLERWWEIDNGMDREEIMFPRLEKMYITCCRKLTALPGHPTFPKLRDVRIKKCPELTTKAKSPELSVLNMEGHEAELFLWVARHMTSLTNLELTSIEHSTDTTSVGAENSFRELVNVKENGNDQDFPVEVLVLRGFKSGVSVTAMCACFVHLQDLSIFGCHALVHWPQKLFEGLVFLRRLDIAYCDNLTGYAQASAEPSTSSETSQLLPRLESLMIWNCENLVELFNVPASLRKIYIDNCRVLYFPSSLKRLTISNCGGLASLESRSPELQSLEDLELVYCNSLSSLPDVPQAYSSLQHLCIRDCPGMKTLPGSLQRRLGGIQLVYIDAHRYGSGILPCRSRLFLSIVPVGAMRKRVKLSTPVCTVKNHLKTVSTR</sequence>
<evidence type="ECO:0000313" key="13">
    <source>
        <dbReference type="EMBL" id="EMS47644.1"/>
    </source>
</evidence>
<dbReference type="InterPro" id="IPR055414">
    <property type="entry name" value="LRR_R13L4/SHOC2-like"/>
</dbReference>
<feature type="domain" description="Disease resistance R13L4/SHOC-2-like LRR" evidence="12">
    <location>
        <begin position="528"/>
        <end position="884"/>
    </location>
</feature>
<dbReference type="PANTHER" id="PTHR36766:SF55">
    <property type="entry name" value="OS11G0492900 PROTEIN"/>
    <property type="match status" value="1"/>
</dbReference>
<gene>
    <name evidence="13" type="ORF">TRIUR3_02723</name>
</gene>
<evidence type="ECO:0000256" key="6">
    <source>
        <dbReference type="ARBA" id="ARBA00022840"/>
    </source>
</evidence>
<dbReference type="InterPro" id="IPR041118">
    <property type="entry name" value="Rx_N"/>
</dbReference>
<keyword evidence="2" id="KW-0433">Leucine-rich repeat</keyword>
<keyword evidence="3" id="KW-0677">Repeat</keyword>
<dbReference type="Pfam" id="PF23559">
    <property type="entry name" value="WHD_DRP"/>
    <property type="match status" value="1"/>
</dbReference>
<dbReference type="PANTHER" id="PTHR36766">
    <property type="entry name" value="PLANT BROAD-SPECTRUM MILDEW RESISTANCE PROTEIN RPW8"/>
    <property type="match status" value="1"/>
</dbReference>
<dbReference type="Gene3D" id="1.10.10.10">
    <property type="entry name" value="Winged helix-like DNA-binding domain superfamily/Winged helix DNA-binding domain"/>
    <property type="match status" value="1"/>
</dbReference>
<evidence type="ECO:0000256" key="8">
    <source>
        <dbReference type="SAM" id="MobiDB-lite"/>
    </source>
</evidence>
<dbReference type="InterPro" id="IPR027417">
    <property type="entry name" value="P-loop_NTPase"/>
</dbReference>
<dbReference type="Gene3D" id="3.80.10.10">
    <property type="entry name" value="Ribonuclease Inhibitor"/>
    <property type="match status" value="6"/>
</dbReference>
<evidence type="ECO:0000259" key="11">
    <source>
        <dbReference type="Pfam" id="PF23559"/>
    </source>
</evidence>
<evidence type="ECO:0000256" key="7">
    <source>
        <dbReference type="ARBA" id="ARBA00023054"/>
    </source>
</evidence>
<feature type="region of interest" description="Disordered" evidence="8">
    <location>
        <begin position="1230"/>
        <end position="1253"/>
    </location>
</feature>
<keyword evidence="4" id="KW-0547">Nucleotide-binding</keyword>
<dbReference type="Gene3D" id="1.20.5.4130">
    <property type="match status" value="1"/>
</dbReference>
<feature type="region of interest" description="Disordered" evidence="8">
    <location>
        <begin position="1191"/>
        <end position="1215"/>
    </location>
</feature>
<evidence type="ECO:0000259" key="12">
    <source>
        <dbReference type="Pfam" id="PF23598"/>
    </source>
</evidence>
<evidence type="ECO:0000256" key="4">
    <source>
        <dbReference type="ARBA" id="ARBA00022741"/>
    </source>
</evidence>
<dbReference type="OMA" id="GSHELAC"/>
<evidence type="ECO:0000256" key="5">
    <source>
        <dbReference type="ARBA" id="ARBA00022821"/>
    </source>
</evidence>
<evidence type="ECO:0000256" key="2">
    <source>
        <dbReference type="ARBA" id="ARBA00022614"/>
    </source>
</evidence>
<dbReference type="InterPro" id="IPR003591">
    <property type="entry name" value="Leu-rich_rpt_typical-subtyp"/>
</dbReference>
<dbReference type="FunFam" id="1.10.10.10:FF:000322">
    <property type="entry name" value="Probable disease resistance protein At1g63360"/>
    <property type="match status" value="1"/>
</dbReference>
<dbReference type="Pfam" id="PF00931">
    <property type="entry name" value="NB-ARC"/>
    <property type="match status" value="1"/>
</dbReference>
<reference evidence="13" key="1">
    <citation type="journal article" date="2013" name="Nature">
        <title>Draft genome of the wheat A-genome progenitor Triticum urartu.</title>
        <authorList>
            <person name="Ling H.Q."/>
            <person name="Zhao S."/>
            <person name="Liu D."/>
            <person name="Wang J."/>
            <person name="Sun H."/>
            <person name="Zhang C."/>
            <person name="Fan H."/>
            <person name="Li D."/>
            <person name="Dong L."/>
            <person name="Tao Y."/>
            <person name="Gao C."/>
            <person name="Wu H."/>
            <person name="Li Y."/>
            <person name="Cui Y."/>
            <person name="Guo X."/>
            <person name="Zheng S."/>
            <person name="Wang B."/>
            <person name="Yu K."/>
            <person name="Liang Q."/>
            <person name="Yang W."/>
            <person name="Lou X."/>
            <person name="Chen J."/>
            <person name="Feng M."/>
            <person name="Jian J."/>
            <person name="Zhang X."/>
            <person name="Luo G."/>
            <person name="Jiang Y."/>
            <person name="Liu J."/>
            <person name="Wang Z."/>
            <person name="Sha Y."/>
            <person name="Zhang B."/>
            <person name="Wu H."/>
            <person name="Tang D."/>
            <person name="Shen Q."/>
            <person name="Xue P."/>
            <person name="Zou S."/>
            <person name="Wang X."/>
            <person name="Liu X."/>
            <person name="Wang F."/>
            <person name="Yang Y."/>
            <person name="An X."/>
            <person name="Dong Z."/>
            <person name="Zhang K."/>
            <person name="Zhang X."/>
            <person name="Luo M.C."/>
            <person name="Dvorak J."/>
            <person name="Tong Y."/>
            <person name="Wang J."/>
            <person name="Yang H."/>
            <person name="Li Z."/>
            <person name="Wang D."/>
            <person name="Zhang A."/>
            <person name="Wang J."/>
        </authorList>
    </citation>
    <scope>NUCLEOTIDE SEQUENCE</scope>
</reference>
<dbReference type="GO" id="GO:0005524">
    <property type="term" value="F:ATP binding"/>
    <property type="evidence" value="ECO:0007669"/>
    <property type="project" value="UniProtKB-KW"/>
</dbReference>
<dbReference type="GO" id="GO:0009626">
    <property type="term" value="P:plant-type hypersensitive response"/>
    <property type="evidence" value="ECO:0007669"/>
    <property type="project" value="UniProtKB-ARBA"/>
</dbReference>
<dbReference type="FunFam" id="3.40.50.300:FF:001091">
    <property type="entry name" value="Probable disease resistance protein At1g61300"/>
    <property type="match status" value="1"/>
</dbReference>
<evidence type="ECO:0000256" key="3">
    <source>
        <dbReference type="ARBA" id="ARBA00022737"/>
    </source>
</evidence>
<dbReference type="InterPro" id="IPR042197">
    <property type="entry name" value="Apaf_helical"/>
</dbReference>
<proteinExistence type="inferred from homology"/>
<accession>M7ZHS0</accession>
<dbReference type="SMART" id="SM00369">
    <property type="entry name" value="LRR_TYP"/>
    <property type="match status" value="3"/>
</dbReference>
<protein>
    <submittedName>
        <fullName evidence="13">Putative disease resistance protein RGA4</fullName>
    </submittedName>
</protein>
<feature type="domain" description="Disease resistance R13L4/SHOC-2-like LRR" evidence="12">
    <location>
        <begin position="1414"/>
        <end position="1758"/>
    </location>
</feature>
<dbReference type="Pfam" id="PF18052">
    <property type="entry name" value="Rx_N"/>
    <property type="match status" value="1"/>
</dbReference>
<feature type="domain" description="Disease resistance N-terminal" evidence="10">
    <location>
        <begin position="7"/>
        <end position="92"/>
    </location>
</feature>
<dbReference type="Gene3D" id="1.10.8.430">
    <property type="entry name" value="Helical domain of apoptotic protease-activating factors"/>
    <property type="match status" value="1"/>
</dbReference>
<dbReference type="SUPFAM" id="SSF52058">
    <property type="entry name" value="L domain-like"/>
    <property type="match status" value="2"/>
</dbReference>
<evidence type="ECO:0000256" key="1">
    <source>
        <dbReference type="ARBA" id="ARBA00008894"/>
    </source>
</evidence>
<feature type="compositionally biased region" description="Basic residues" evidence="8">
    <location>
        <begin position="1195"/>
        <end position="1211"/>
    </location>
</feature>
<dbReference type="Pfam" id="PF23598">
    <property type="entry name" value="LRR_14"/>
    <property type="match status" value="2"/>
</dbReference>
<dbReference type="GO" id="GO:0042742">
    <property type="term" value="P:defense response to bacterium"/>
    <property type="evidence" value="ECO:0007669"/>
    <property type="project" value="UniProtKB-ARBA"/>
</dbReference>
<organism evidence="13">
    <name type="scientific">Triticum urartu</name>
    <name type="common">Red wild einkorn</name>
    <name type="synonym">Crithodium urartu</name>
    <dbReference type="NCBI Taxonomy" id="4572"/>
    <lineage>
        <taxon>Eukaryota</taxon>
        <taxon>Viridiplantae</taxon>
        <taxon>Streptophyta</taxon>
        <taxon>Embryophyta</taxon>
        <taxon>Tracheophyta</taxon>
        <taxon>Spermatophyta</taxon>
        <taxon>Magnoliopsida</taxon>
        <taxon>Liliopsida</taxon>
        <taxon>Poales</taxon>
        <taxon>Poaceae</taxon>
        <taxon>BOP clade</taxon>
        <taxon>Pooideae</taxon>
        <taxon>Triticodae</taxon>
        <taxon>Triticeae</taxon>
        <taxon>Triticinae</taxon>
        <taxon>Triticum</taxon>
    </lineage>
</organism>
<evidence type="ECO:0000259" key="9">
    <source>
        <dbReference type="Pfam" id="PF00931"/>
    </source>
</evidence>
<comment type="similarity">
    <text evidence="1">Belongs to the disease resistance NB-LRR family.</text>
</comment>
<dbReference type="STRING" id="4572.M7ZHS0"/>
<dbReference type="InterPro" id="IPR036388">
    <property type="entry name" value="WH-like_DNA-bd_sf"/>
</dbReference>
<keyword evidence="7" id="KW-0175">Coiled coil</keyword>
<dbReference type="InterPro" id="IPR032675">
    <property type="entry name" value="LRR_dom_sf"/>
</dbReference>
<dbReference type="GO" id="GO:0002758">
    <property type="term" value="P:innate immune response-activating signaling pathway"/>
    <property type="evidence" value="ECO:0007669"/>
    <property type="project" value="UniProtKB-ARBA"/>
</dbReference>
<dbReference type="SUPFAM" id="SSF52540">
    <property type="entry name" value="P-loop containing nucleoside triphosphate hydrolases"/>
    <property type="match status" value="1"/>
</dbReference>
<dbReference type="eggNOG" id="KOG4658">
    <property type="taxonomic scope" value="Eukaryota"/>
</dbReference>
<dbReference type="GO" id="GO:0043531">
    <property type="term" value="F:ADP binding"/>
    <property type="evidence" value="ECO:0007669"/>
    <property type="project" value="InterPro"/>
</dbReference>
<evidence type="ECO:0000259" key="10">
    <source>
        <dbReference type="Pfam" id="PF18052"/>
    </source>
</evidence>
<dbReference type="InterPro" id="IPR058922">
    <property type="entry name" value="WHD_DRP"/>
</dbReference>
<dbReference type="InterPro" id="IPR002182">
    <property type="entry name" value="NB-ARC"/>
</dbReference>
<dbReference type="EMBL" id="KD258228">
    <property type="protein sequence ID" value="EMS47644.1"/>
    <property type="molecule type" value="Genomic_DNA"/>
</dbReference>